<dbReference type="SUPFAM" id="SSF46785">
    <property type="entry name" value="Winged helix' DNA-binding domain"/>
    <property type="match status" value="1"/>
</dbReference>
<dbReference type="InterPro" id="IPR036388">
    <property type="entry name" value="WH-like_DNA-bd_sf"/>
</dbReference>
<dbReference type="Pfam" id="PF13412">
    <property type="entry name" value="HTH_24"/>
    <property type="match status" value="1"/>
</dbReference>
<organism evidence="4 5">
    <name type="scientific">Weizmannia acidilactici</name>
    <dbReference type="NCBI Taxonomy" id="2607726"/>
    <lineage>
        <taxon>Bacteria</taxon>
        <taxon>Bacillati</taxon>
        <taxon>Bacillota</taxon>
        <taxon>Bacilli</taxon>
        <taxon>Bacillales</taxon>
        <taxon>Bacillaceae</taxon>
        <taxon>Heyndrickxia</taxon>
    </lineage>
</organism>
<evidence type="ECO:0000313" key="5">
    <source>
        <dbReference type="Proteomes" id="UP000391919"/>
    </source>
</evidence>
<dbReference type="Gene3D" id="1.10.10.10">
    <property type="entry name" value="Winged helix-like DNA-binding domain superfamily/Winged helix DNA-binding domain"/>
    <property type="match status" value="1"/>
</dbReference>
<accession>A0A5J4JFQ5</accession>
<dbReference type="InterPro" id="IPR049874">
    <property type="entry name" value="ROK_cs"/>
</dbReference>
<dbReference type="Gene3D" id="3.30.420.40">
    <property type="match status" value="2"/>
</dbReference>
<dbReference type="AlphaFoldDB" id="A0A5J4JFQ5"/>
<dbReference type="GO" id="GO:0042732">
    <property type="term" value="P:D-xylose metabolic process"/>
    <property type="evidence" value="ECO:0007669"/>
    <property type="project" value="UniProtKB-KW"/>
</dbReference>
<keyword evidence="3" id="KW-0859">Xylose metabolism</keyword>
<comment type="function">
    <text evidence="1">Transcriptional repressor of xylose-utilizing enzymes.</text>
</comment>
<name>A0A5J4JFQ5_9BACI</name>
<evidence type="ECO:0000256" key="3">
    <source>
        <dbReference type="ARBA" id="ARBA00022629"/>
    </source>
</evidence>
<dbReference type="PANTHER" id="PTHR18964:SF149">
    <property type="entry name" value="BIFUNCTIONAL UDP-N-ACETYLGLUCOSAMINE 2-EPIMERASE_N-ACETYLMANNOSAMINE KINASE"/>
    <property type="match status" value="1"/>
</dbReference>
<dbReference type="CDD" id="cd24076">
    <property type="entry name" value="ASKHA_ATPase_ROK_BsXylR-like"/>
    <property type="match status" value="1"/>
</dbReference>
<protein>
    <submittedName>
        <fullName evidence="4">Xylose repressor</fullName>
    </submittedName>
</protein>
<keyword evidence="5" id="KW-1185">Reference proteome</keyword>
<dbReference type="EMBL" id="BKZQ01000018">
    <property type="protein sequence ID" value="GER70309.1"/>
    <property type="molecule type" value="Genomic_DNA"/>
</dbReference>
<dbReference type="InterPro" id="IPR000600">
    <property type="entry name" value="ROK"/>
</dbReference>
<dbReference type="InterPro" id="IPR036390">
    <property type="entry name" value="WH_DNA-bd_sf"/>
</dbReference>
<dbReference type="RefSeq" id="WP_151680572.1">
    <property type="nucleotide sequence ID" value="NZ_BKZP01000014.1"/>
</dbReference>
<proteinExistence type="inferred from homology"/>
<dbReference type="Proteomes" id="UP000391919">
    <property type="component" value="Unassembled WGS sequence"/>
</dbReference>
<sequence length="390" mass="43183">MNTADQTFIKNQNQRVILNEIVRHDQISRAKLAKITRLNKATISSQISSLIEKNLVKEIGTGLSSGGRKPVMLVFNKNAGYAIGVDIGVNYILTVLTDLEGGMIYSDYCEIEDPSFDMVKSVIIERIRLVASKAPSSPYGIIGIGAGVHGFVNLQQKVLFTPNSRWRNVDLKQLLEEHFDCPVWVDNEANAGAYGEKLFGALKHCSNGIYVSIGIGIGIGIIVNDQLYRGTEGFSGEMGHMSIDFNGRQCGCGNKGCWELYASEKAFYDQLCKVKNKQRITLEEATKCIRENDSETIRELEKLGCYLGIGLTNIINAFNPEAIVLRSNLIQANPIVLNAIQSTITSRVSKYVRQNHQIYLSQLNRNATAMGAAAFIVHDFLMESEQLYGN</sequence>
<evidence type="ECO:0000256" key="2">
    <source>
        <dbReference type="ARBA" id="ARBA00006479"/>
    </source>
</evidence>
<evidence type="ECO:0000313" key="4">
    <source>
        <dbReference type="EMBL" id="GER70309.1"/>
    </source>
</evidence>
<dbReference type="InterPro" id="IPR043129">
    <property type="entry name" value="ATPase_NBD"/>
</dbReference>
<keyword evidence="3" id="KW-0119">Carbohydrate metabolism</keyword>
<comment type="caution">
    <text evidence="4">The sequence shown here is derived from an EMBL/GenBank/DDBJ whole genome shotgun (WGS) entry which is preliminary data.</text>
</comment>
<evidence type="ECO:0000256" key="1">
    <source>
        <dbReference type="ARBA" id="ARBA00002486"/>
    </source>
</evidence>
<dbReference type="PROSITE" id="PS01125">
    <property type="entry name" value="ROK"/>
    <property type="match status" value="1"/>
</dbReference>
<comment type="similarity">
    <text evidence="2">Belongs to the ROK (NagC/XylR) family.</text>
</comment>
<dbReference type="Pfam" id="PF00480">
    <property type="entry name" value="ROK"/>
    <property type="match status" value="1"/>
</dbReference>
<reference evidence="4 5" key="1">
    <citation type="submission" date="2019-09" db="EMBL/GenBank/DDBJ databases">
        <title>Draft genome sequence of Bacillus sp. JC-7.</title>
        <authorList>
            <person name="Tanaka N."/>
            <person name="Shiwa Y."/>
            <person name="Fujita N."/>
            <person name="Tanasupawat S."/>
        </authorList>
    </citation>
    <scope>NUCLEOTIDE SEQUENCE [LARGE SCALE GENOMIC DNA]</scope>
    <source>
        <strain evidence="4 5">JC-7</strain>
    </source>
</reference>
<dbReference type="PANTHER" id="PTHR18964">
    <property type="entry name" value="ROK (REPRESSOR, ORF, KINASE) FAMILY"/>
    <property type="match status" value="1"/>
</dbReference>
<gene>
    <name evidence="4" type="primary">xylR</name>
    <name evidence="4" type="ORF">BpJC7_16120</name>
</gene>
<dbReference type="SUPFAM" id="SSF53067">
    <property type="entry name" value="Actin-like ATPase domain"/>
    <property type="match status" value="1"/>
</dbReference>